<keyword evidence="5" id="KW-0378">Hydrolase</keyword>
<name>A0A3D8RLL7_9HELO</name>
<dbReference type="GO" id="GO:0008422">
    <property type="term" value="F:beta-glucosidase activity"/>
    <property type="evidence" value="ECO:0007669"/>
    <property type="project" value="UniProtKB-EC"/>
</dbReference>
<dbReference type="InterPro" id="IPR001764">
    <property type="entry name" value="Glyco_hydro_3_N"/>
</dbReference>
<dbReference type="InterPro" id="IPR050288">
    <property type="entry name" value="Cellulose_deg_GH3"/>
</dbReference>
<dbReference type="InterPro" id="IPR036962">
    <property type="entry name" value="Glyco_hydro_3_N_sf"/>
</dbReference>
<reference evidence="12 13" key="1">
    <citation type="journal article" date="2018" name="IMA Fungus">
        <title>IMA Genome-F 9: Draft genome sequence of Annulohypoxylon stygium, Aspergillus mulundensis, Berkeleyomyces basicola (syn. Thielaviopsis basicola), Ceratocystis smalleyi, two Cercospora beticola strains, Coleophoma cylindrospora, Fusarium fracticaudum, Phialophora cf. hyalina, and Morchella septimelata.</title>
        <authorList>
            <person name="Wingfield B.D."/>
            <person name="Bills G.F."/>
            <person name="Dong Y."/>
            <person name="Huang W."/>
            <person name="Nel W.J."/>
            <person name="Swalarsk-Parry B.S."/>
            <person name="Vaghefi N."/>
            <person name="Wilken P.M."/>
            <person name="An Z."/>
            <person name="de Beer Z.W."/>
            <person name="De Vos L."/>
            <person name="Chen L."/>
            <person name="Duong T.A."/>
            <person name="Gao Y."/>
            <person name="Hammerbacher A."/>
            <person name="Kikkert J.R."/>
            <person name="Li Y."/>
            <person name="Li H."/>
            <person name="Li K."/>
            <person name="Li Q."/>
            <person name="Liu X."/>
            <person name="Ma X."/>
            <person name="Naidoo K."/>
            <person name="Pethybridge S.J."/>
            <person name="Sun J."/>
            <person name="Steenkamp E.T."/>
            <person name="van der Nest M.A."/>
            <person name="van Wyk S."/>
            <person name="Wingfield M.J."/>
            <person name="Xiong C."/>
            <person name="Yue Q."/>
            <person name="Zhang X."/>
        </authorList>
    </citation>
    <scope>NUCLEOTIDE SEQUENCE [LARGE SCALE GENOMIC DNA]</scope>
    <source>
        <strain evidence="12 13">BP6252</strain>
    </source>
</reference>
<feature type="domain" description="Fibronectin type III-like" evidence="11">
    <location>
        <begin position="683"/>
        <end position="752"/>
    </location>
</feature>
<sequence length="763" mass="80532">MRAPWAHSLLALSVATSALAATNTSSSSNSSTITAYLADGYLDMGIASDAYEKAKAFVAPLNNTEKIAIVMASSFTSDNASWSAYANTDGVDGLNFYYFVSAFPMTNALTQTWNRDLIAAQFNAVGAEYFGTGNNVVDGALLGPLGRVPEGGRQNEAFTPDPFLAGIAVAEGVTGQNSAGVIAGVRHFLLYEQETNRTAGGGDSSVYSSNADDRTLHEVYMWPWGDAIKSGAMAVMCAMPRVNGTHSCSNNELLSGKLKMELGFPGFVYPDESAQFTSYSAATAGLDYSPYSNGLWTQASLSAGIANGSLPQARLDDMAIRAVLPHYFVGLDTADLPAKTSYTAFRDVRGNHSTLIRQIGGESMALLKNNNSNGGGLPLNKPHTISLFGAHAGPAVSGPNYAWSVGGTGADVFQGHLALGGGSGETSLPYLVTPFNSLTQRAIEDNSMIWWIMNNTFSSSSSGNSFGLASGTGVAPSFTEYASNSDVCLVFINSWSGEGSDRSELYNTEQDDLVSTVAGSCNNTVVVVNVSGPRLLEAWIENDNVTAVIYGGLLGQESGNAIADVLYGDVNPSGKLIHTIAKNTSDYPASVCETAECDFSEGVYIDYRWFDKQAIEPRFPFGHGLSYTTFTYGTVTATITNSTALGSKYATGQLGLGGLADLFDEVITVNTTVQNSGALDGAEVAQLYVSFPDEAAQPVRVLRGFEKVNITTGATSSVSFSVRRRDVSYWDVAAQNWAVASGTYTFGVGSSSRDIRGNATLTI</sequence>
<evidence type="ECO:0000256" key="3">
    <source>
        <dbReference type="ARBA" id="ARBA00005336"/>
    </source>
</evidence>
<dbReference type="EC" id="3.2.1.21" evidence="4"/>
<dbReference type="Pfam" id="PF01915">
    <property type="entry name" value="Glyco_hydro_3_C"/>
    <property type="match status" value="1"/>
</dbReference>
<keyword evidence="8" id="KW-0326">Glycosidase</keyword>
<evidence type="ECO:0000313" key="12">
    <source>
        <dbReference type="EMBL" id="RDW74929.1"/>
    </source>
</evidence>
<dbReference type="SUPFAM" id="SSF51445">
    <property type="entry name" value="(Trans)glycosidases"/>
    <property type="match status" value="1"/>
</dbReference>
<evidence type="ECO:0000256" key="4">
    <source>
        <dbReference type="ARBA" id="ARBA00012744"/>
    </source>
</evidence>
<dbReference type="PANTHER" id="PTHR42715">
    <property type="entry name" value="BETA-GLUCOSIDASE"/>
    <property type="match status" value="1"/>
</dbReference>
<dbReference type="Pfam" id="PF00933">
    <property type="entry name" value="Glyco_hydro_3"/>
    <property type="match status" value="1"/>
</dbReference>
<gene>
    <name evidence="12" type="ORF">BP6252_06071</name>
</gene>
<comment type="similarity">
    <text evidence="3">Belongs to the glycosyl hydrolase 3 family.</text>
</comment>
<accession>A0A3D8RLL7</accession>
<evidence type="ECO:0000256" key="1">
    <source>
        <dbReference type="ARBA" id="ARBA00000448"/>
    </source>
</evidence>
<evidence type="ECO:0000256" key="5">
    <source>
        <dbReference type="ARBA" id="ARBA00022801"/>
    </source>
</evidence>
<keyword evidence="13" id="KW-1185">Reference proteome</keyword>
<evidence type="ECO:0000259" key="11">
    <source>
        <dbReference type="SMART" id="SM01217"/>
    </source>
</evidence>
<dbReference type="InterPro" id="IPR002772">
    <property type="entry name" value="Glyco_hydro_3_C"/>
</dbReference>
<dbReference type="Gene3D" id="3.20.20.300">
    <property type="entry name" value="Glycoside hydrolase, family 3, N-terminal domain"/>
    <property type="match status" value="1"/>
</dbReference>
<evidence type="ECO:0000256" key="6">
    <source>
        <dbReference type="ARBA" id="ARBA00023180"/>
    </source>
</evidence>
<comment type="caution">
    <text evidence="12">The sequence shown here is derived from an EMBL/GenBank/DDBJ whole genome shotgun (WGS) entry which is preliminary data.</text>
</comment>
<dbReference type="InterPro" id="IPR026891">
    <property type="entry name" value="Fn3-like"/>
</dbReference>
<dbReference type="InterPro" id="IPR036881">
    <property type="entry name" value="Glyco_hydro_3_C_sf"/>
</dbReference>
<dbReference type="GO" id="GO:0009251">
    <property type="term" value="P:glucan catabolic process"/>
    <property type="evidence" value="ECO:0007669"/>
    <property type="project" value="TreeGrafter"/>
</dbReference>
<evidence type="ECO:0000256" key="7">
    <source>
        <dbReference type="ARBA" id="ARBA00023277"/>
    </source>
</evidence>
<dbReference type="Gene3D" id="2.60.40.10">
    <property type="entry name" value="Immunoglobulins"/>
    <property type="match status" value="1"/>
</dbReference>
<keyword evidence="9" id="KW-0624">Polysaccharide degradation</keyword>
<dbReference type="OrthoDB" id="416222at2759"/>
<dbReference type="PRINTS" id="PR00133">
    <property type="entry name" value="GLHYDRLASE3"/>
</dbReference>
<organism evidence="12 13">
    <name type="scientific">Coleophoma cylindrospora</name>
    <dbReference type="NCBI Taxonomy" id="1849047"/>
    <lineage>
        <taxon>Eukaryota</taxon>
        <taxon>Fungi</taxon>
        <taxon>Dikarya</taxon>
        <taxon>Ascomycota</taxon>
        <taxon>Pezizomycotina</taxon>
        <taxon>Leotiomycetes</taxon>
        <taxon>Helotiales</taxon>
        <taxon>Dermateaceae</taxon>
        <taxon>Coleophoma</taxon>
    </lineage>
</organism>
<dbReference type="AlphaFoldDB" id="A0A3D8RLL7"/>
<dbReference type="Proteomes" id="UP000256645">
    <property type="component" value="Unassembled WGS sequence"/>
</dbReference>
<evidence type="ECO:0000256" key="2">
    <source>
        <dbReference type="ARBA" id="ARBA00004987"/>
    </source>
</evidence>
<dbReference type="InterPro" id="IPR017853">
    <property type="entry name" value="GH"/>
</dbReference>
<feature type="chain" id="PRO_5017762093" description="beta-glucosidase" evidence="10">
    <location>
        <begin position="21"/>
        <end position="763"/>
    </location>
</feature>
<dbReference type="Gene3D" id="3.40.50.1700">
    <property type="entry name" value="Glycoside hydrolase family 3 C-terminal domain"/>
    <property type="match status" value="1"/>
</dbReference>
<keyword evidence="10" id="KW-0732">Signal</keyword>
<evidence type="ECO:0000256" key="10">
    <source>
        <dbReference type="SAM" id="SignalP"/>
    </source>
</evidence>
<proteinExistence type="inferred from homology"/>
<keyword evidence="7" id="KW-0119">Carbohydrate metabolism</keyword>
<dbReference type="InterPro" id="IPR013783">
    <property type="entry name" value="Ig-like_fold"/>
</dbReference>
<dbReference type="STRING" id="1849047.A0A3D8RLL7"/>
<evidence type="ECO:0000313" key="13">
    <source>
        <dbReference type="Proteomes" id="UP000256645"/>
    </source>
</evidence>
<comment type="pathway">
    <text evidence="2">Glycan metabolism; cellulose degradation.</text>
</comment>
<dbReference type="PANTHER" id="PTHR42715:SF14">
    <property type="entry name" value="BETA-GLUCOSIDASE D-RELATED"/>
    <property type="match status" value="1"/>
</dbReference>
<dbReference type="SUPFAM" id="SSF52279">
    <property type="entry name" value="Beta-D-glucan exohydrolase, C-terminal domain"/>
    <property type="match status" value="1"/>
</dbReference>
<dbReference type="SMART" id="SM01217">
    <property type="entry name" value="Fn3_like"/>
    <property type="match status" value="1"/>
</dbReference>
<evidence type="ECO:0000256" key="9">
    <source>
        <dbReference type="ARBA" id="ARBA00023326"/>
    </source>
</evidence>
<feature type="signal peptide" evidence="10">
    <location>
        <begin position="1"/>
        <end position="20"/>
    </location>
</feature>
<comment type="catalytic activity">
    <reaction evidence="1">
        <text>Hydrolysis of terminal, non-reducing beta-D-glucosyl residues with release of beta-D-glucose.</text>
        <dbReference type="EC" id="3.2.1.21"/>
    </reaction>
</comment>
<dbReference type="EMBL" id="PDLM01000006">
    <property type="protein sequence ID" value="RDW74929.1"/>
    <property type="molecule type" value="Genomic_DNA"/>
</dbReference>
<protein>
    <recommendedName>
        <fullName evidence="4">beta-glucosidase</fullName>
        <ecNumber evidence="4">3.2.1.21</ecNumber>
    </recommendedName>
</protein>
<dbReference type="Pfam" id="PF14310">
    <property type="entry name" value="Fn3-like"/>
    <property type="match status" value="1"/>
</dbReference>
<keyword evidence="6" id="KW-0325">Glycoprotein</keyword>
<evidence type="ECO:0000256" key="8">
    <source>
        <dbReference type="ARBA" id="ARBA00023295"/>
    </source>
</evidence>